<keyword evidence="3" id="KW-1185">Reference proteome</keyword>
<organism evidence="2 3">
    <name type="scientific">Aerophototrophica crusticola</name>
    <dbReference type="NCBI Taxonomy" id="1709002"/>
    <lineage>
        <taxon>Bacteria</taxon>
        <taxon>Pseudomonadati</taxon>
        <taxon>Pseudomonadota</taxon>
        <taxon>Alphaproteobacteria</taxon>
        <taxon>Rhodospirillales</taxon>
        <taxon>Rhodospirillaceae</taxon>
        <taxon>Aerophototrophica</taxon>
    </lineage>
</organism>
<dbReference type="EMBL" id="CP051775">
    <property type="protein sequence ID" value="QJE72392.1"/>
    <property type="molecule type" value="Genomic_DNA"/>
</dbReference>
<reference evidence="2" key="1">
    <citation type="submission" date="2020-04" db="EMBL/GenBank/DDBJ databases">
        <title>A desert anoxygenic phototrophic bacterium fixes CO2 using RubisCO under aerobic conditions.</title>
        <authorList>
            <person name="Tang K."/>
        </authorList>
    </citation>
    <scope>NUCLEOTIDE SEQUENCE [LARGE SCALE GENOMIC DNA]</scope>
    <source>
        <strain evidence="2">MIMtkB3</strain>
    </source>
</reference>
<name>A0A858R4Z2_9PROT</name>
<dbReference type="AlphaFoldDB" id="A0A858R4Z2"/>
<evidence type="ECO:0000256" key="1">
    <source>
        <dbReference type="SAM" id="MobiDB-lite"/>
    </source>
</evidence>
<feature type="region of interest" description="Disordered" evidence="1">
    <location>
        <begin position="1"/>
        <end position="26"/>
    </location>
</feature>
<evidence type="ECO:0000313" key="2">
    <source>
        <dbReference type="EMBL" id="QJE72392.1"/>
    </source>
</evidence>
<dbReference type="Proteomes" id="UP000501891">
    <property type="component" value="Chromosome"/>
</dbReference>
<accession>A0A858R4Z2</accession>
<dbReference type="KEGG" id="acru:HHL28_04140"/>
<gene>
    <name evidence="2" type="ORF">HHL28_04140</name>
</gene>
<proteinExistence type="predicted"/>
<sequence length="79" mass="8020">MKGLEAANGRSAGALRRDGVSDGPSDDPVTTLVVVAIALVFALPLRGSEVARSLTIGLTPEGRHREAGRCPTGPPCLAA</sequence>
<evidence type="ECO:0000313" key="3">
    <source>
        <dbReference type="Proteomes" id="UP000501891"/>
    </source>
</evidence>
<protein>
    <submittedName>
        <fullName evidence="2">Uncharacterized protein</fullName>
    </submittedName>
</protein>